<reference evidence="14" key="1">
    <citation type="journal article" date="2006" name="Proc. Natl. Acad. Sci. U.S.A.">
        <title>Genome analysis of the smallest free-living eukaryote Ostreococcus tauri unveils many unique features.</title>
        <authorList>
            <person name="Derelle E."/>
            <person name="Ferraz C."/>
            <person name="Rombauts S."/>
            <person name="Rouze P."/>
            <person name="Worden A.Z."/>
            <person name="Robbens S."/>
            <person name="Partensky F."/>
            <person name="Degroeve S."/>
            <person name="Echeynie S."/>
            <person name="Cooke R."/>
            <person name="Saeys Y."/>
            <person name="Wuyts J."/>
            <person name="Jabbari K."/>
            <person name="Bowler C."/>
            <person name="Panaud O."/>
            <person name="Piegu B."/>
            <person name="Ball S.G."/>
            <person name="Ral J.-P."/>
            <person name="Bouget F.-Y."/>
            <person name="Piganeau G."/>
            <person name="De Baets B."/>
            <person name="Picard A."/>
            <person name="Delseny M."/>
            <person name="Demaille J."/>
            <person name="Van de Peer Y."/>
            <person name="Moreau H."/>
        </authorList>
    </citation>
    <scope>NUCLEOTIDE SEQUENCE [LARGE SCALE GENOMIC DNA]</scope>
    <source>
        <strain evidence="14">OTTH 0595 / CCAP 157/2 / RCC745</strain>
    </source>
</reference>
<evidence type="ECO:0000256" key="1">
    <source>
        <dbReference type="ARBA" id="ARBA00001933"/>
    </source>
</evidence>
<comment type="cofactor">
    <cofactor evidence="1">
        <name>pyridoxal 5'-phosphate</name>
        <dbReference type="ChEBI" id="CHEBI:597326"/>
    </cofactor>
</comment>
<evidence type="ECO:0000256" key="8">
    <source>
        <dbReference type="ARBA" id="ARBA00022898"/>
    </source>
</evidence>
<dbReference type="GO" id="GO:0009570">
    <property type="term" value="C:chloroplast stroma"/>
    <property type="evidence" value="ECO:0007669"/>
    <property type="project" value="TreeGrafter"/>
</dbReference>
<keyword evidence="8" id="KW-0663">Pyridoxal phosphate</keyword>
<keyword evidence="7" id="KW-0808">Transferase</keyword>
<keyword evidence="14" id="KW-1185">Reference proteome</keyword>
<feature type="domain" description="Aminotransferase class V" evidence="12">
    <location>
        <begin position="53"/>
        <end position="399"/>
    </location>
</feature>
<dbReference type="FunFam" id="3.40.640.10:FF:000010">
    <property type="entry name" value="Phosphoserine aminotransferase"/>
    <property type="match status" value="1"/>
</dbReference>
<dbReference type="STRING" id="70448.A0A090M4W8"/>
<evidence type="ECO:0000256" key="3">
    <source>
        <dbReference type="ARBA" id="ARBA00006904"/>
    </source>
</evidence>
<dbReference type="InterPro" id="IPR015421">
    <property type="entry name" value="PyrdxlP-dep_Trfase_major"/>
</dbReference>
<dbReference type="GO" id="GO:0030170">
    <property type="term" value="F:pyridoxal phosphate binding"/>
    <property type="evidence" value="ECO:0007669"/>
    <property type="project" value="TreeGrafter"/>
</dbReference>
<comment type="catalytic activity">
    <reaction evidence="11">
        <text>O-phospho-L-serine + 2-oxoglutarate = 3-phosphooxypyruvate + L-glutamate</text>
        <dbReference type="Rhea" id="RHEA:14329"/>
        <dbReference type="ChEBI" id="CHEBI:16810"/>
        <dbReference type="ChEBI" id="CHEBI:18110"/>
        <dbReference type="ChEBI" id="CHEBI:29985"/>
        <dbReference type="ChEBI" id="CHEBI:57524"/>
        <dbReference type="EC" id="2.6.1.52"/>
    </reaction>
</comment>
<keyword evidence="9" id="KW-0718">Serine biosynthesis</keyword>
<comment type="pathway">
    <text evidence="2">Amino-acid biosynthesis; L-serine biosynthesis; L-serine from 3-phospho-D-glycerate: step 2/3.</text>
</comment>
<dbReference type="InterPro" id="IPR015424">
    <property type="entry name" value="PyrdxlP-dep_Trfase"/>
</dbReference>
<name>A0A090M4W8_OSTTA</name>
<dbReference type="GO" id="GO:0004648">
    <property type="term" value="F:O-phospho-L-serine:2-oxoglutarate aminotransferase activity"/>
    <property type="evidence" value="ECO:0007669"/>
    <property type="project" value="UniProtKB-EC"/>
</dbReference>
<dbReference type="EC" id="2.6.1.52" evidence="4"/>
<organism evidence="13 14">
    <name type="scientific">Ostreococcus tauri</name>
    <name type="common">Marine green alga</name>
    <dbReference type="NCBI Taxonomy" id="70448"/>
    <lineage>
        <taxon>Eukaryota</taxon>
        <taxon>Viridiplantae</taxon>
        <taxon>Chlorophyta</taxon>
        <taxon>Mamiellophyceae</taxon>
        <taxon>Mamiellales</taxon>
        <taxon>Bathycoccaceae</taxon>
        <taxon>Ostreococcus</taxon>
    </lineage>
</organism>
<evidence type="ECO:0000259" key="12">
    <source>
        <dbReference type="Pfam" id="PF00266"/>
    </source>
</evidence>
<keyword evidence="5 13" id="KW-0032">Aminotransferase</keyword>
<proteinExistence type="inferred from homology"/>
<reference evidence="13 14" key="2">
    <citation type="journal article" date="2014" name="BMC Genomics">
        <title>An improved genome of the model marine alga Ostreococcus tauri unfolds by assessing Illumina de novo assemblies.</title>
        <authorList>
            <person name="Blanc-Mathieu R."/>
            <person name="Verhelst B."/>
            <person name="Derelle E."/>
            <person name="Rombauts S."/>
            <person name="Bouget F.Y."/>
            <person name="Carre I."/>
            <person name="Chateau A."/>
            <person name="Eyre-Walker A."/>
            <person name="Grimsley N."/>
            <person name="Moreau H."/>
            <person name="Piegu B."/>
            <person name="Rivals E."/>
            <person name="Schackwitz W."/>
            <person name="Van de Peer Y."/>
            <person name="Piganeau G."/>
        </authorList>
    </citation>
    <scope>NUCLEOTIDE SEQUENCE [LARGE SCALE GENOMIC DNA]</scope>
    <source>
        <strain evidence="14">OTTH 0595 / CCAP 157/2 / RCC745</strain>
    </source>
</reference>
<protein>
    <recommendedName>
        <fullName evidence="4">phosphoserine transaminase</fullName>
        <ecNumber evidence="4">2.6.1.52</ecNumber>
    </recommendedName>
</protein>
<dbReference type="PIRSF" id="PIRSF000525">
    <property type="entry name" value="SerC"/>
    <property type="match status" value="1"/>
</dbReference>
<dbReference type="HAMAP" id="MF_00160">
    <property type="entry name" value="SerC_aminotrans_5"/>
    <property type="match status" value="1"/>
</dbReference>
<dbReference type="GeneID" id="9833100"/>
<dbReference type="PANTHER" id="PTHR43247">
    <property type="entry name" value="PHOSPHOSERINE AMINOTRANSFERASE"/>
    <property type="match status" value="1"/>
</dbReference>
<comment type="similarity">
    <text evidence="3">Belongs to the class-V pyridoxal-phosphate-dependent aminotransferase family. SerC subfamily.</text>
</comment>
<evidence type="ECO:0000256" key="9">
    <source>
        <dbReference type="ARBA" id="ARBA00023299"/>
    </source>
</evidence>
<sequence>MGAASMTVGGARAGAVGARVDRERVHRGGAVRARRGERVRACAKRPAPGGRLYNFSAGPATLPIDVLEEVQRDLVDYKGSGMSVLEMSHRGKDYMAIAAKAEADLRTLVGIPDNYKVLFLQGGASTMMASNCHNLAGATDSADFVVTGAWSVKAQKEGAKMLANANICATSKDQKFTTIPDVSTWNLTEGSKFVHICSNETIGGVEFKEVPDVGGRTLVADMSSNYLSKPIDVSKYGVIYGGVQKNIGPAGLGICIVRDDLIGNVRPDTPSMFDYKLMADNDSMYNTPSCFTWYVSGLVFAKLIKDGGLEAMEQRNIEKANVLYNAIDSSGGYYVNPVDKKYRSLMNVPFTLAGGEELEKKFLAEAKEEGFEALKGHRSVGGARASIYNAMPKEGVEALVSFMKDFQARNA</sequence>
<dbReference type="FunFam" id="3.90.1150.10:FF:000006">
    <property type="entry name" value="Phosphoserine aminotransferase"/>
    <property type="match status" value="1"/>
</dbReference>
<dbReference type="Gene3D" id="3.90.1150.10">
    <property type="entry name" value="Aspartate Aminotransferase, domain 1"/>
    <property type="match status" value="1"/>
</dbReference>
<dbReference type="Gene3D" id="3.40.640.10">
    <property type="entry name" value="Type I PLP-dependent aspartate aminotransferase-like (Major domain)"/>
    <property type="match status" value="1"/>
</dbReference>
<dbReference type="Pfam" id="PF00266">
    <property type="entry name" value="Aminotran_5"/>
    <property type="match status" value="1"/>
</dbReference>
<dbReference type="NCBIfam" id="NF003764">
    <property type="entry name" value="PRK05355.1"/>
    <property type="match status" value="1"/>
</dbReference>
<gene>
    <name evidence="13" type="ORF">OT_ostta03g03260</name>
</gene>
<evidence type="ECO:0000256" key="5">
    <source>
        <dbReference type="ARBA" id="ARBA00022576"/>
    </source>
</evidence>
<dbReference type="GO" id="GO:0006564">
    <property type="term" value="P:L-serine biosynthetic process"/>
    <property type="evidence" value="ECO:0007669"/>
    <property type="project" value="UniProtKB-KW"/>
</dbReference>
<comment type="catalytic activity">
    <reaction evidence="10">
        <text>4-(phosphooxy)-L-threonine + 2-oxoglutarate = (R)-3-hydroxy-2-oxo-4-phosphooxybutanoate + L-glutamate</text>
        <dbReference type="Rhea" id="RHEA:16573"/>
        <dbReference type="ChEBI" id="CHEBI:16810"/>
        <dbReference type="ChEBI" id="CHEBI:29985"/>
        <dbReference type="ChEBI" id="CHEBI:58452"/>
        <dbReference type="ChEBI" id="CHEBI:58538"/>
        <dbReference type="EC" id="2.6.1.52"/>
    </reaction>
</comment>
<evidence type="ECO:0000256" key="7">
    <source>
        <dbReference type="ARBA" id="ARBA00022679"/>
    </source>
</evidence>
<dbReference type="OrthoDB" id="1703350at2759"/>
<keyword evidence="6" id="KW-0028">Amino-acid biosynthesis</keyword>
<evidence type="ECO:0000256" key="4">
    <source>
        <dbReference type="ARBA" id="ARBA00013030"/>
    </source>
</evidence>
<accession>A0A090M4W8</accession>
<dbReference type="InterPro" id="IPR015422">
    <property type="entry name" value="PyrdxlP-dep_Trfase_small"/>
</dbReference>
<evidence type="ECO:0000256" key="2">
    <source>
        <dbReference type="ARBA" id="ARBA00005099"/>
    </source>
</evidence>
<dbReference type="InterPro" id="IPR000192">
    <property type="entry name" value="Aminotrans_V_dom"/>
</dbReference>
<evidence type="ECO:0000313" key="14">
    <source>
        <dbReference type="Proteomes" id="UP000009170"/>
    </source>
</evidence>
<evidence type="ECO:0000256" key="6">
    <source>
        <dbReference type="ARBA" id="ARBA00022605"/>
    </source>
</evidence>
<evidence type="ECO:0000256" key="11">
    <source>
        <dbReference type="ARBA" id="ARBA00049007"/>
    </source>
</evidence>
<dbReference type="SUPFAM" id="SSF53383">
    <property type="entry name" value="PLP-dependent transferases"/>
    <property type="match status" value="1"/>
</dbReference>
<comment type="caution">
    <text evidence="13">The sequence shown here is derived from an EMBL/GenBank/DDBJ whole genome shotgun (WGS) entry which is preliminary data.</text>
</comment>
<evidence type="ECO:0000256" key="10">
    <source>
        <dbReference type="ARBA" id="ARBA00047630"/>
    </source>
</evidence>
<dbReference type="PANTHER" id="PTHR43247:SF1">
    <property type="entry name" value="PHOSPHOSERINE AMINOTRANSFERASE"/>
    <property type="match status" value="1"/>
</dbReference>
<dbReference type="AlphaFoldDB" id="A0A090M4W8"/>
<dbReference type="InParanoid" id="A0A090M4W8"/>
<dbReference type="UniPathway" id="UPA00135">
    <property type="reaction ID" value="UER00197"/>
</dbReference>
<dbReference type="NCBIfam" id="TIGR01364">
    <property type="entry name" value="serC_1"/>
    <property type="match status" value="1"/>
</dbReference>
<dbReference type="Proteomes" id="UP000009170">
    <property type="component" value="Unassembled WGS sequence"/>
</dbReference>
<dbReference type="EMBL" id="CAID01000003">
    <property type="protein sequence ID" value="CEF97174.1"/>
    <property type="molecule type" value="Genomic_DNA"/>
</dbReference>
<evidence type="ECO:0000313" key="13">
    <source>
        <dbReference type="EMBL" id="CEF97174.1"/>
    </source>
</evidence>
<dbReference type="CDD" id="cd00611">
    <property type="entry name" value="PSAT_like"/>
    <property type="match status" value="1"/>
</dbReference>
<dbReference type="KEGG" id="ota:OT_ostta03g03260"/>
<dbReference type="RefSeq" id="XP_022838525.1">
    <property type="nucleotide sequence ID" value="XM_022984797.1"/>
</dbReference>
<dbReference type="FunCoup" id="A0A090M4W8">
    <property type="interactions" value="1045"/>
</dbReference>
<dbReference type="InterPro" id="IPR022278">
    <property type="entry name" value="Pser_aminoTfrase"/>
</dbReference>